<gene>
    <name evidence="2" type="ORF">GCM10008027_05450</name>
</gene>
<evidence type="ECO:0000313" key="2">
    <source>
        <dbReference type="EMBL" id="GGE83558.1"/>
    </source>
</evidence>
<organism evidence="2 3">
    <name type="scientific">Pseudoalteromonas gelatinilytica</name>
    <dbReference type="NCBI Taxonomy" id="1703256"/>
    <lineage>
        <taxon>Bacteria</taxon>
        <taxon>Pseudomonadati</taxon>
        <taxon>Pseudomonadota</taxon>
        <taxon>Gammaproteobacteria</taxon>
        <taxon>Alteromonadales</taxon>
        <taxon>Pseudoalteromonadaceae</taxon>
        <taxon>Pseudoalteromonas</taxon>
    </lineage>
</organism>
<comment type="caution">
    <text evidence="2">The sequence shown here is derived from an EMBL/GenBank/DDBJ whole genome shotgun (WGS) entry which is preliminary data.</text>
</comment>
<keyword evidence="3" id="KW-1185">Reference proteome</keyword>
<keyword evidence="1" id="KW-1133">Transmembrane helix</keyword>
<sequence>MYFILLIVFSAISLSWFFLCYKKLSIEANNYVKTNYTEQWQEYENKARLMGVKPNSIVFHSIKKGELSAIDDNILKSFKKKHHYIVTLLCLSPLLSSYLSEFIIYLNK</sequence>
<keyword evidence="1" id="KW-0812">Transmembrane</keyword>
<dbReference type="RefSeq" id="WP_188727113.1">
    <property type="nucleotide sequence ID" value="NZ_BMIT01000002.1"/>
</dbReference>
<feature type="transmembrane region" description="Helical" evidence="1">
    <location>
        <begin position="84"/>
        <end position="106"/>
    </location>
</feature>
<dbReference type="EMBL" id="BMIT01000002">
    <property type="protein sequence ID" value="GGE83558.1"/>
    <property type="molecule type" value="Genomic_DNA"/>
</dbReference>
<evidence type="ECO:0000256" key="1">
    <source>
        <dbReference type="SAM" id="Phobius"/>
    </source>
</evidence>
<reference evidence="3" key="1">
    <citation type="journal article" date="2019" name="Int. J. Syst. Evol. Microbiol.">
        <title>The Global Catalogue of Microorganisms (GCM) 10K type strain sequencing project: providing services to taxonomists for standard genome sequencing and annotation.</title>
        <authorList>
            <consortium name="The Broad Institute Genomics Platform"/>
            <consortium name="The Broad Institute Genome Sequencing Center for Infectious Disease"/>
            <person name="Wu L."/>
            <person name="Ma J."/>
        </authorList>
    </citation>
    <scope>NUCLEOTIDE SEQUENCE [LARGE SCALE GENOMIC DNA]</scope>
    <source>
        <strain evidence="3">CGMCC 1.15394</strain>
    </source>
</reference>
<dbReference type="Proteomes" id="UP000638462">
    <property type="component" value="Unassembled WGS sequence"/>
</dbReference>
<keyword evidence="1" id="KW-0472">Membrane</keyword>
<feature type="transmembrane region" description="Helical" evidence="1">
    <location>
        <begin position="6"/>
        <end position="24"/>
    </location>
</feature>
<evidence type="ECO:0000313" key="3">
    <source>
        <dbReference type="Proteomes" id="UP000638462"/>
    </source>
</evidence>
<proteinExistence type="predicted"/>
<name>A0ABQ1T6A4_9GAMM</name>
<accession>A0ABQ1T6A4</accession>
<protein>
    <submittedName>
        <fullName evidence="2">Uncharacterized protein</fullName>
    </submittedName>
</protein>